<accession>A0ABS8GC40</accession>
<evidence type="ECO:0000256" key="1">
    <source>
        <dbReference type="ARBA" id="ARBA00017693"/>
    </source>
</evidence>
<organism evidence="4 5">
    <name type="scientific">Fluctibacter halophilus</name>
    <dbReference type="NCBI Taxonomy" id="226011"/>
    <lineage>
        <taxon>Bacteria</taxon>
        <taxon>Pseudomonadati</taxon>
        <taxon>Pseudomonadota</taxon>
        <taxon>Gammaproteobacteria</taxon>
        <taxon>Alteromonadales</taxon>
        <taxon>Alteromonadaceae</taxon>
        <taxon>Fluctibacter</taxon>
    </lineage>
</organism>
<dbReference type="PANTHER" id="PTHR47191">
    <property type="entry name" value="OS05G0170800 PROTEIN"/>
    <property type="match status" value="1"/>
</dbReference>
<dbReference type="InterPro" id="IPR023065">
    <property type="entry name" value="Uncharacterised_ApaG"/>
</dbReference>
<reference evidence="4 5" key="1">
    <citation type="submission" date="2021-10" db="EMBL/GenBank/DDBJ databases">
        <title>Draft genome of Aestuariibacter halophilus JC2043.</title>
        <authorList>
            <person name="Emsley S.A."/>
            <person name="Pfannmuller K.M."/>
            <person name="Ushijima B."/>
            <person name="Saw J.H."/>
            <person name="Videau P."/>
        </authorList>
    </citation>
    <scope>NUCLEOTIDE SEQUENCE [LARGE SCALE GENOMIC DNA]</scope>
    <source>
        <strain evidence="4 5">JC2043</strain>
    </source>
</reference>
<dbReference type="Gene3D" id="2.60.40.1470">
    <property type="entry name" value="ApaG domain"/>
    <property type="match status" value="1"/>
</dbReference>
<feature type="domain" description="ApaG" evidence="3">
    <location>
        <begin position="2"/>
        <end position="126"/>
    </location>
</feature>
<evidence type="ECO:0000313" key="5">
    <source>
        <dbReference type="Proteomes" id="UP001520878"/>
    </source>
</evidence>
<evidence type="ECO:0000259" key="3">
    <source>
        <dbReference type="PROSITE" id="PS51087"/>
    </source>
</evidence>
<keyword evidence="5" id="KW-1185">Reference proteome</keyword>
<dbReference type="EMBL" id="JAJEWP010000006">
    <property type="protein sequence ID" value="MCC2617816.1"/>
    <property type="molecule type" value="Genomic_DNA"/>
</dbReference>
<dbReference type="SUPFAM" id="SSF110069">
    <property type="entry name" value="ApaG-like"/>
    <property type="match status" value="1"/>
</dbReference>
<evidence type="ECO:0000313" key="4">
    <source>
        <dbReference type="EMBL" id="MCC2617816.1"/>
    </source>
</evidence>
<evidence type="ECO:0000256" key="2">
    <source>
        <dbReference type="HAMAP-Rule" id="MF_00791"/>
    </source>
</evidence>
<dbReference type="PANTHER" id="PTHR47191:SF2">
    <property type="entry name" value="OS05G0170800 PROTEIN"/>
    <property type="match status" value="1"/>
</dbReference>
<dbReference type="InterPro" id="IPR036767">
    <property type="entry name" value="ApaG_sf"/>
</dbReference>
<dbReference type="PROSITE" id="PS51087">
    <property type="entry name" value="APAG"/>
    <property type="match status" value="1"/>
</dbReference>
<dbReference type="HAMAP" id="MF_00791">
    <property type="entry name" value="ApaG"/>
    <property type="match status" value="1"/>
</dbReference>
<dbReference type="Proteomes" id="UP001520878">
    <property type="component" value="Unassembled WGS sequence"/>
</dbReference>
<dbReference type="RefSeq" id="WP_229162207.1">
    <property type="nucleotide sequence ID" value="NZ_JAJEWP010000006.1"/>
</dbReference>
<dbReference type="InterPro" id="IPR050718">
    <property type="entry name" value="ApaG-like"/>
</dbReference>
<dbReference type="NCBIfam" id="NF003967">
    <property type="entry name" value="PRK05461.1"/>
    <property type="match status" value="1"/>
</dbReference>
<dbReference type="InterPro" id="IPR007474">
    <property type="entry name" value="ApaG_domain"/>
</dbReference>
<dbReference type="Pfam" id="PF04379">
    <property type="entry name" value="DUF525"/>
    <property type="match status" value="1"/>
</dbReference>
<sequence length="126" mass="13869">MPSSPEQIQIDVETQYLADRLPKEEDKFAFAYHIAIHNHGADAVTLLNRYWLITDGNGKKTEVKGPGVVGEQPTIKAGESYRYTSGAILDTPFGTMEGYYEMKDGSGDLFRAAIPVFGLSTPNLIN</sequence>
<gene>
    <name evidence="2 4" type="primary">apaG</name>
    <name evidence="4" type="ORF">LJ739_16310</name>
</gene>
<protein>
    <recommendedName>
        <fullName evidence="1 2">Protein ApaG</fullName>
    </recommendedName>
</protein>
<comment type="caution">
    <text evidence="4">The sequence shown here is derived from an EMBL/GenBank/DDBJ whole genome shotgun (WGS) entry which is preliminary data.</text>
</comment>
<name>A0ABS8GC40_9ALTE</name>
<proteinExistence type="inferred from homology"/>